<dbReference type="AlphaFoldDB" id="A0A2D0NI29"/>
<dbReference type="InterPro" id="IPR052016">
    <property type="entry name" value="Bact_Sigma-Reg"/>
</dbReference>
<protein>
    <submittedName>
        <fullName evidence="3">Serine/threonine protein phosphatase</fullName>
    </submittedName>
</protein>
<dbReference type="PANTHER" id="PTHR43156">
    <property type="entry name" value="STAGE II SPORULATION PROTEIN E-RELATED"/>
    <property type="match status" value="1"/>
</dbReference>
<dbReference type="Gene3D" id="3.60.40.10">
    <property type="entry name" value="PPM-type phosphatase domain"/>
    <property type="match status" value="1"/>
</dbReference>
<dbReference type="SMART" id="SM00331">
    <property type="entry name" value="PP2C_SIG"/>
    <property type="match status" value="1"/>
</dbReference>
<dbReference type="SUPFAM" id="SSF55781">
    <property type="entry name" value="GAF domain-like"/>
    <property type="match status" value="1"/>
</dbReference>
<evidence type="ECO:0000256" key="1">
    <source>
        <dbReference type="ARBA" id="ARBA00022801"/>
    </source>
</evidence>
<dbReference type="Pfam" id="PF07228">
    <property type="entry name" value="SpoIIE"/>
    <property type="match status" value="1"/>
</dbReference>
<dbReference type="SUPFAM" id="SSF81606">
    <property type="entry name" value="PP2C-like"/>
    <property type="match status" value="1"/>
</dbReference>
<dbReference type="EMBL" id="PDUD01000003">
    <property type="protein sequence ID" value="PHN08040.1"/>
    <property type="molecule type" value="Genomic_DNA"/>
</dbReference>
<sequence length="420" mass="47991">MPDLTKIKTGLSKIEALERELNLKQLQINRLLNITQAINNNVSAEGLFNMYRSFLSWEVGIKKMVLFIKKGNQWLSATSIGIDEALFTDDIPRHFHKFASINNIDETDHPFFREFDVVIPVMHKDTAIAYVFIGGFGEEDDMYNKIQFITTITNIIAVAIENKRLFRRQLEQERLKREMELASEMQRMLIPQSLPSKDCYELSSIYKPQLGVGGDYFDFLEFEDGKIVFCVGDISGKGMAAALLMANFQANFYTLVNKRTNLIEFIHDLNLSVNRITMGERFITFFIAQYDIHTRELRYINAGHNPPVLVTNDEVILLNKGCTILGSFGELPEVEVGSLYLENEAIILAFTDGLTDLRNAAGDFLNEQMLYNFVRKHYQLSASAFNDKLVERLGVFTGDQDYPDDFTVLTCKIFLPPVTC</sequence>
<gene>
    <name evidence="3" type="ORF">CRP01_03225</name>
</gene>
<dbReference type="InterPro" id="IPR001932">
    <property type="entry name" value="PPM-type_phosphatase-like_dom"/>
</dbReference>
<reference evidence="3 4" key="1">
    <citation type="submission" date="2017-10" db="EMBL/GenBank/DDBJ databases">
        <title>The draft genome sequence of Lewinella nigricans NBRC 102662.</title>
        <authorList>
            <person name="Wang K."/>
        </authorList>
    </citation>
    <scope>NUCLEOTIDE SEQUENCE [LARGE SCALE GENOMIC DNA]</scope>
    <source>
        <strain evidence="3 4">NBRC 102662</strain>
    </source>
</reference>
<dbReference type="OrthoDB" id="9763484at2"/>
<dbReference type="Proteomes" id="UP000223913">
    <property type="component" value="Unassembled WGS sequence"/>
</dbReference>
<evidence type="ECO:0000313" key="3">
    <source>
        <dbReference type="EMBL" id="PHN08040.1"/>
    </source>
</evidence>
<dbReference type="InterPro" id="IPR036457">
    <property type="entry name" value="PPM-type-like_dom_sf"/>
</dbReference>
<name>A0A2D0NI29_FLAN2</name>
<comment type="caution">
    <text evidence="3">The sequence shown here is derived from an EMBL/GenBank/DDBJ whole genome shotgun (WGS) entry which is preliminary data.</text>
</comment>
<dbReference type="GO" id="GO:0016791">
    <property type="term" value="F:phosphatase activity"/>
    <property type="evidence" value="ECO:0007669"/>
    <property type="project" value="TreeGrafter"/>
</dbReference>
<feature type="domain" description="PPM-type phosphatase" evidence="2">
    <location>
        <begin position="194"/>
        <end position="413"/>
    </location>
</feature>
<dbReference type="PANTHER" id="PTHR43156:SF2">
    <property type="entry name" value="STAGE II SPORULATION PROTEIN E"/>
    <property type="match status" value="1"/>
</dbReference>
<organism evidence="3 4">
    <name type="scientific">Flavilitoribacter nigricans (strain ATCC 23147 / DSM 23189 / NBRC 102662 / NCIMB 1420 / SS-2)</name>
    <name type="common">Lewinella nigricans</name>
    <dbReference type="NCBI Taxonomy" id="1122177"/>
    <lineage>
        <taxon>Bacteria</taxon>
        <taxon>Pseudomonadati</taxon>
        <taxon>Bacteroidota</taxon>
        <taxon>Saprospiria</taxon>
        <taxon>Saprospirales</taxon>
        <taxon>Lewinellaceae</taxon>
        <taxon>Flavilitoribacter</taxon>
    </lineage>
</organism>
<keyword evidence="4" id="KW-1185">Reference proteome</keyword>
<evidence type="ECO:0000259" key="2">
    <source>
        <dbReference type="SMART" id="SM00331"/>
    </source>
</evidence>
<accession>A0A2D0NI29</accession>
<proteinExistence type="predicted"/>
<evidence type="ECO:0000313" key="4">
    <source>
        <dbReference type="Proteomes" id="UP000223913"/>
    </source>
</evidence>
<keyword evidence="1" id="KW-0378">Hydrolase</keyword>